<dbReference type="PANTHER" id="PTHR43578">
    <property type="entry name" value="NADH-QUINONE OXIDOREDUCTASE SUBUNIT F"/>
    <property type="match status" value="1"/>
</dbReference>
<evidence type="ECO:0000256" key="1">
    <source>
        <dbReference type="ARBA" id="ARBA00022723"/>
    </source>
</evidence>
<dbReference type="GO" id="GO:0046872">
    <property type="term" value="F:metal ion binding"/>
    <property type="evidence" value="ECO:0007669"/>
    <property type="project" value="UniProtKB-KW"/>
</dbReference>
<evidence type="ECO:0000313" key="4">
    <source>
        <dbReference type="EMBL" id="HGE75538.1"/>
    </source>
</evidence>
<sequence length="125" mass="13623">MKIKSLDDLEKIKEQSLKEMGGRQSKKRGRITVAMGTCGISAGAKDTLKAIVEELDKNSIDDVAVIQSGCMGLCEVEPTVEVKIGDENPVIYGHVDGEQARRIIKEHVMNGKVLGDILVKTESKK</sequence>
<evidence type="ECO:0000256" key="2">
    <source>
        <dbReference type="ARBA" id="ARBA00023004"/>
    </source>
</evidence>
<comment type="caution">
    <text evidence="4">The sequence shown here is derived from an EMBL/GenBank/DDBJ whole genome shotgun (WGS) entry which is preliminary data.</text>
</comment>
<dbReference type="SUPFAM" id="SSF52833">
    <property type="entry name" value="Thioredoxin-like"/>
    <property type="match status" value="1"/>
</dbReference>
<keyword evidence="3" id="KW-0411">Iron-sulfur</keyword>
<dbReference type="PANTHER" id="PTHR43578:SF3">
    <property type="entry name" value="NADH-QUINONE OXIDOREDUCTASE SUBUNIT F"/>
    <property type="match status" value="1"/>
</dbReference>
<dbReference type="Gene3D" id="3.40.30.10">
    <property type="entry name" value="Glutaredoxin"/>
    <property type="match status" value="1"/>
</dbReference>
<protein>
    <submittedName>
        <fullName evidence="4">(2Fe-2S) ferredoxin domain-containing protein</fullName>
    </submittedName>
</protein>
<gene>
    <name evidence="4" type="ORF">ENX73_05385</name>
</gene>
<organism evidence="4">
    <name type="scientific">Mesoaciditoga lauensis</name>
    <dbReference type="NCBI Taxonomy" id="1495039"/>
    <lineage>
        <taxon>Bacteria</taxon>
        <taxon>Thermotogati</taxon>
        <taxon>Thermotogota</taxon>
        <taxon>Thermotogae</taxon>
        <taxon>Mesoaciditogales</taxon>
        <taxon>Mesoaciditogaceae</taxon>
        <taxon>Mesoaciditoga</taxon>
    </lineage>
</organism>
<dbReference type="EMBL" id="DTPE01000211">
    <property type="protein sequence ID" value="HGE75538.1"/>
    <property type="molecule type" value="Genomic_DNA"/>
</dbReference>
<accession>A0A7V3RF62</accession>
<evidence type="ECO:0000256" key="3">
    <source>
        <dbReference type="ARBA" id="ARBA00023014"/>
    </source>
</evidence>
<reference evidence="4" key="1">
    <citation type="journal article" date="2020" name="mSystems">
        <title>Genome- and Community-Level Interaction Insights into Carbon Utilization and Element Cycling Functions of Hydrothermarchaeota in Hydrothermal Sediment.</title>
        <authorList>
            <person name="Zhou Z."/>
            <person name="Liu Y."/>
            <person name="Xu W."/>
            <person name="Pan J."/>
            <person name="Luo Z.H."/>
            <person name="Li M."/>
        </authorList>
    </citation>
    <scope>NUCLEOTIDE SEQUENCE [LARGE SCALE GENOMIC DNA]</scope>
    <source>
        <strain evidence="4">SpSt-966</strain>
    </source>
</reference>
<keyword evidence="1" id="KW-0479">Metal-binding</keyword>
<dbReference type="CDD" id="cd02980">
    <property type="entry name" value="TRX_Fd_family"/>
    <property type="match status" value="1"/>
</dbReference>
<proteinExistence type="predicted"/>
<keyword evidence="2" id="KW-0408">Iron</keyword>
<dbReference type="GO" id="GO:0051536">
    <property type="term" value="F:iron-sulfur cluster binding"/>
    <property type="evidence" value="ECO:0007669"/>
    <property type="project" value="UniProtKB-KW"/>
</dbReference>
<dbReference type="AlphaFoldDB" id="A0A7V3RF62"/>
<name>A0A7V3RF62_9BACT</name>
<dbReference type="InterPro" id="IPR036249">
    <property type="entry name" value="Thioredoxin-like_sf"/>
</dbReference>